<dbReference type="AlphaFoldDB" id="A0A2A2T5F7"/>
<dbReference type="Gene3D" id="3.40.50.1400">
    <property type="match status" value="1"/>
</dbReference>
<reference evidence="3 4" key="1">
    <citation type="submission" date="2017-08" db="EMBL/GenBank/DDBJ databases">
        <title>WGS of Clinical strains of the CDC Group NO-1 linked to zoonotic infections in humans.</title>
        <authorList>
            <person name="Bernier A.-M."/>
            <person name="Bernard K."/>
        </authorList>
    </citation>
    <scope>NUCLEOTIDE SEQUENCE [LARGE SCALE GENOMIC DNA]</scope>
    <source>
        <strain evidence="3 4">NML91-0035</strain>
    </source>
</reference>
<dbReference type="GO" id="GO:0016829">
    <property type="term" value="F:lyase activity"/>
    <property type="evidence" value="ECO:0007669"/>
    <property type="project" value="UniProtKB-KW"/>
</dbReference>
<evidence type="ECO:0000256" key="2">
    <source>
        <dbReference type="ARBA" id="ARBA00023239"/>
    </source>
</evidence>
<dbReference type="Pfam" id="PF01903">
    <property type="entry name" value="CbiX"/>
    <property type="match status" value="1"/>
</dbReference>
<accession>A0A2A2T5F7</accession>
<dbReference type="Proteomes" id="UP000217780">
    <property type="component" value="Unassembled WGS sequence"/>
</dbReference>
<proteinExistence type="predicted"/>
<dbReference type="SUPFAM" id="SSF53800">
    <property type="entry name" value="Chelatase"/>
    <property type="match status" value="1"/>
</dbReference>
<dbReference type="EMBL" id="NTBI01000006">
    <property type="protein sequence ID" value="PAX16733.1"/>
    <property type="molecule type" value="Genomic_DNA"/>
</dbReference>
<dbReference type="InterPro" id="IPR036249">
    <property type="entry name" value="Thioredoxin-like_sf"/>
</dbReference>
<protein>
    <submittedName>
        <fullName evidence="3">Cobalamin biosynthesis protein CbiX</fullName>
    </submittedName>
</protein>
<dbReference type="SUPFAM" id="SSF52833">
    <property type="entry name" value="Thioredoxin-like"/>
    <property type="match status" value="1"/>
</dbReference>
<evidence type="ECO:0000256" key="1">
    <source>
        <dbReference type="ARBA" id="ARBA00022723"/>
    </source>
</evidence>
<name>A0A2A2T5F7_9BURK</name>
<dbReference type="InterPro" id="IPR002762">
    <property type="entry name" value="CbiX-like"/>
</dbReference>
<dbReference type="RefSeq" id="WP_095542305.1">
    <property type="nucleotide sequence ID" value="NZ_NSJC01000006.1"/>
</dbReference>
<dbReference type="Gene3D" id="3.40.30.10">
    <property type="entry name" value="Glutaredoxin"/>
    <property type="match status" value="1"/>
</dbReference>
<dbReference type="GO" id="GO:0046872">
    <property type="term" value="F:metal ion binding"/>
    <property type="evidence" value="ECO:0007669"/>
    <property type="project" value="UniProtKB-KW"/>
</dbReference>
<dbReference type="GeneID" id="93874368"/>
<evidence type="ECO:0000313" key="4">
    <source>
        <dbReference type="Proteomes" id="UP000217780"/>
    </source>
</evidence>
<sequence length="283" mass="30659">MPPIDAEPQAEAQAASHASVACAASHDPRPLGVVVLGRGSSGAAAREQLQALAEPLRALLPEARIAIAFADRASPSLPEALTQCLPCRQIIVQPLFLPGENALLRWLEKVAQRWRHQQGSGAEALAALPPIVFAPGIWQQAALPELLARQIDQAQALPDVTQTTPERWQHDPAAWSTIPPHQRHALLCLGPRCTALGAAALWPQLTERLRACGKLQRGVMALQTSCQYPCNHGPLMIVYPDGIWYGRLDEDAIAHIVDEHLQHGRPLAQYRIHRNGEEPAGGA</sequence>
<comment type="caution">
    <text evidence="3">The sequence shown here is derived from an EMBL/GenBank/DDBJ whole genome shotgun (WGS) entry which is preliminary data.</text>
</comment>
<dbReference type="CDD" id="cd02980">
    <property type="entry name" value="TRX_Fd_family"/>
    <property type="match status" value="1"/>
</dbReference>
<organism evidence="3 4">
    <name type="scientific">Vandammella animalimorsus</name>
    <dbReference type="NCBI Taxonomy" id="2029117"/>
    <lineage>
        <taxon>Bacteria</taxon>
        <taxon>Pseudomonadati</taxon>
        <taxon>Pseudomonadota</taxon>
        <taxon>Betaproteobacteria</taxon>
        <taxon>Burkholderiales</taxon>
        <taxon>Comamonadaceae</taxon>
        <taxon>Vandammella</taxon>
    </lineage>
</organism>
<keyword evidence="1" id="KW-0479">Metal-binding</keyword>
<evidence type="ECO:0000313" key="3">
    <source>
        <dbReference type="EMBL" id="PAX16733.1"/>
    </source>
</evidence>
<gene>
    <name evidence="3" type="ORF">CLI92_07950</name>
</gene>
<keyword evidence="2" id="KW-0456">Lyase</keyword>